<proteinExistence type="predicted"/>
<dbReference type="OrthoDB" id="10028364at2759"/>
<feature type="transmembrane region" description="Helical" evidence="7">
    <location>
        <begin position="85"/>
        <end position="106"/>
    </location>
</feature>
<feature type="transmembrane region" description="Helical" evidence="7">
    <location>
        <begin position="112"/>
        <end position="138"/>
    </location>
</feature>
<dbReference type="EMBL" id="JAIWYP010000001">
    <property type="protein sequence ID" value="KAH3882732.1"/>
    <property type="molecule type" value="Genomic_DNA"/>
</dbReference>
<organism evidence="9 10">
    <name type="scientific">Dreissena polymorpha</name>
    <name type="common">Zebra mussel</name>
    <name type="synonym">Mytilus polymorpha</name>
    <dbReference type="NCBI Taxonomy" id="45954"/>
    <lineage>
        <taxon>Eukaryota</taxon>
        <taxon>Metazoa</taxon>
        <taxon>Spiralia</taxon>
        <taxon>Lophotrochozoa</taxon>
        <taxon>Mollusca</taxon>
        <taxon>Bivalvia</taxon>
        <taxon>Autobranchia</taxon>
        <taxon>Heteroconchia</taxon>
        <taxon>Euheterodonta</taxon>
        <taxon>Imparidentia</taxon>
        <taxon>Neoheterodontei</taxon>
        <taxon>Myida</taxon>
        <taxon>Dreissenoidea</taxon>
        <taxon>Dreissenidae</taxon>
        <taxon>Dreissena</taxon>
    </lineage>
</organism>
<evidence type="ECO:0000259" key="8">
    <source>
        <dbReference type="PROSITE" id="PS51225"/>
    </source>
</evidence>
<reference evidence="9" key="1">
    <citation type="journal article" date="2019" name="bioRxiv">
        <title>The Genome of the Zebra Mussel, Dreissena polymorpha: A Resource for Invasive Species Research.</title>
        <authorList>
            <person name="McCartney M.A."/>
            <person name="Auch B."/>
            <person name="Kono T."/>
            <person name="Mallez S."/>
            <person name="Zhang Y."/>
            <person name="Obille A."/>
            <person name="Becker A."/>
            <person name="Abrahante J.E."/>
            <person name="Garbe J."/>
            <person name="Badalamenti J.P."/>
            <person name="Herman A."/>
            <person name="Mangelson H."/>
            <person name="Liachko I."/>
            <person name="Sullivan S."/>
            <person name="Sone E.D."/>
            <person name="Koren S."/>
            <person name="Silverstein K.A.T."/>
            <person name="Beckman K.B."/>
            <person name="Gohl D.M."/>
        </authorList>
    </citation>
    <scope>NUCLEOTIDE SEQUENCE</scope>
    <source>
        <strain evidence="9">Duluth1</strain>
        <tissue evidence="9">Whole animal</tissue>
    </source>
</reference>
<keyword evidence="2 5" id="KW-0812">Transmembrane</keyword>
<dbReference type="PROSITE" id="PS51225">
    <property type="entry name" value="MARVEL"/>
    <property type="match status" value="1"/>
</dbReference>
<evidence type="ECO:0000256" key="2">
    <source>
        <dbReference type="ARBA" id="ARBA00022692"/>
    </source>
</evidence>
<reference evidence="9" key="2">
    <citation type="submission" date="2020-11" db="EMBL/GenBank/DDBJ databases">
        <authorList>
            <person name="McCartney M.A."/>
            <person name="Auch B."/>
            <person name="Kono T."/>
            <person name="Mallez S."/>
            <person name="Becker A."/>
            <person name="Gohl D.M."/>
            <person name="Silverstein K.A.T."/>
            <person name="Koren S."/>
            <person name="Bechman K.B."/>
            <person name="Herman A."/>
            <person name="Abrahante J.E."/>
            <person name="Garbe J."/>
        </authorList>
    </citation>
    <scope>NUCLEOTIDE SEQUENCE</scope>
    <source>
        <strain evidence="9">Duluth1</strain>
        <tissue evidence="9">Whole animal</tissue>
    </source>
</reference>
<feature type="region of interest" description="Disordered" evidence="6">
    <location>
        <begin position="160"/>
        <end position="216"/>
    </location>
</feature>
<dbReference type="AlphaFoldDB" id="A0A9D4MWZ9"/>
<evidence type="ECO:0000256" key="6">
    <source>
        <dbReference type="SAM" id="MobiDB-lite"/>
    </source>
</evidence>
<feature type="transmembrane region" description="Helical" evidence="7">
    <location>
        <begin position="51"/>
        <end position="73"/>
    </location>
</feature>
<dbReference type="GO" id="GO:0016020">
    <property type="term" value="C:membrane"/>
    <property type="evidence" value="ECO:0007669"/>
    <property type="project" value="UniProtKB-SubCell"/>
</dbReference>
<dbReference type="InterPro" id="IPR050578">
    <property type="entry name" value="MARVEL-CKLF_proteins"/>
</dbReference>
<comment type="caution">
    <text evidence="9">The sequence shown here is derived from an EMBL/GenBank/DDBJ whole genome shotgun (WGS) entry which is preliminary data.</text>
</comment>
<feature type="domain" description="MARVEL" evidence="8">
    <location>
        <begin position="16"/>
        <end position="142"/>
    </location>
</feature>
<dbReference type="Proteomes" id="UP000828390">
    <property type="component" value="Unassembled WGS sequence"/>
</dbReference>
<feature type="compositionally biased region" description="Basic and acidic residues" evidence="6">
    <location>
        <begin position="181"/>
        <end position="192"/>
    </location>
</feature>
<sequence>MSAEPEVIKLGFDSGYILSWRGILKITECVLDIAGFVTAVVWLQWTQAGGGYVQVVTMTAFVTTLTLFILHLFKIIRKLPPRLPWTLIQLIYYGLYSLMMLIAGIVSAGRAYHTSIILCAIFTFLAWPVYVVDTVLLFKEWRKAIKTAAKLEKDNLPAAENWDEDEGDVEQPTDQDGLDWLVKKEGEKKREAPTNPTALFTYEQTEVPAEQQKPSS</sequence>
<keyword evidence="3 7" id="KW-1133">Transmembrane helix</keyword>
<protein>
    <recommendedName>
        <fullName evidence="8">MARVEL domain-containing protein</fullName>
    </recommendedName>
</protein>
<evidence type="ECO:0000313" key="10">
    <source>
        <dbReference type="Proteomes" id="UP000828390"/>
    </source>
</evidence>
<gene>
    <name evidence="9" type="ORF">DPMN_006677</name>
</gene>
<keyword evidence="10" id="KW-1185">Reference proteome</keyword>
<evidence type="ECO:0000256" key="1">
    <source>
        <dbReference type="ARBA" id="ARBA00004141"/>
    </source>
</evidence>
<evidence type="ECO:0000256" key="3">
    <source>
        <dbReference type="ARBA" id="ARBA00022989"/>
    </source>
</evidence>
<evidence type="ECO:0000313" key="9">
    <source>
        <dbReference type="EMBL" id="KAH3882732.1"/>
    </source>
</evidence>
<name>A0A9D4MWZ9_DREPO</name>
<keyword evidence="4 5" id="KW-0472">Membrane</keyword>
<dbReference type="Pfam" id="PF01284">
    <property type="entry name" value="MARVEL"/>
    <property type="match status" value="1"/>
</dbReference>
<evidence type="ECO:0000256" key="4">
    <source>
        <dbReference type="ARBA" id="ARBA00023136"/>
    </source>
</evidence>
<accession>A0A9D4MWZ9</accession>
<feature type="compositionally biased region" description="Acidic residues" evidence="6">
    <location>
        <begin position="161"/>
        <end position="177"/>
    </location>
</feature>
<dbReference type="PANTHER" id="PTHR22776">
    <property type="entry name" value="MARVEL-CONTAINING POTENTIAL LIPID RAFT-ASSOCIATED PROTEIN"/>
    <property type="match status" value="1"/>
</dbReference>
<evidence type="ECO:0000256" key="5">
    <source>
        <dbReference type="PROSITE-ProRule" id="PRU00581"/>
    </source>
</evidence>
<feature type="compositionally biased region" description="Polar residues" evidence="6">
    <location>
        <begin position="194"/>
        <end position="204"/>
    </location>
</feature>
<dbReference type="PANTHER" id="PTHR22776:SF49">
    <property type="entry name" value="MARVEL DOMAIN-CONTAINING PROTEIN"/>
    <property type="match status" value="1"/>
</dbReference>
<evidence type="ECO:0000256" key="7">
    <source>
        <dbReference type="SAM" id="Phobius"/>
    </source>
</evidence>
<comment type="subcellular location">
    <subcellularLocation>
        <location evidence="1">Membrane</location>
        <topology evidence="1">Multi-pass membrane protein</topology>
    </subcellularLocation>
</comment>
<dbReference type="InterPro" id="IPR008253">
    <property type="entry name" value="Marvel"/>
</dbReference>